<protein>
    <submittedName>
        <fullName evidence="1">Uncharacterized protein</fullName>
    </submittedName>
</protein>
<organism evidence="1 2">
    <name type="scientific">Palleronia caenipelagi</name>
    <dbReference type="NCBI Taxonomy" id="2489174"/>
    <lineage>
        <taxon>Bacteria</taxon>
        <taxon>Pseudomonadati</taxon>
        <taxon>Pseudomonadota</taxon>
        <taxon>Alphaproteobacteria</taxon>
        <taxon>Rhodobacterales</taxon>
        <taxon>Roseobacteraceae</taxon>
        <taxon>Palleronia</taxon>
    </lineage>
</organism>
<proteinExistence type="predicted"/>
<sequence length="127" mass="14276">MSKTTLVHTKRLSPTHIRELHVYYEPGRINYLTYAQKPKGIYFDARVFQQAQGQSFKVHSIRPCQSDPGGSGYLLVAPLTTYRPSLLKAVQARVEETAERLHALCDRRGDAAFAELKALLCLEEGVS</sequence>
<accession>A0A547PT46</accession>
<dbReference type="AlphaFoldDB" id="A0A547PT46"/>
<reference evidence="1 2" key="1">
    <citation type="submission" date="2019-06" db="EMBL/GenBank/DDBJ databases">
        <title>Paenimaribius caenipelagi gen. nov., sp. nov., isolated from a tidal flat.</title>
        <authorList>
            <person name="Yoon J.-H."/>
        </authorList>
    </citation>
    <scope>NUCLEOTIDE SEQUENCE [LARGE SCALE GENOMIC DNA]</scope>
    <source>
        <strain evidence="1 2">JBTF-M29</strain>
    </source>
</reference>
<gene>
    <name evidence="1" type="ORF">FEV53_13270</name>
</gene>
<evidence type="ECO:0000313" key="1">
    <source>
        <dbReference type="EMBL" id="TRD17298.1"/>
    </source>
</evidence>
<keyword evidence="2" id="KW-1185">Reference proteome</keyword>
<name>A0A547PT46_9RHOB</name>
<dbReference type="EMBL" id="VFSV01000025">
    <property type="protein sequence ID" value="TRD17298.1"/>
    <property type="molecule type" value="Genomic_DNA"/>
</dbReference>
<evidence type="ECO:0000313" key="2">
    <source>
        <dbReference type="Proteomes" id="UP000318590"/>
    </source>
</evidence>
<dbReference type="RefSeq" id="WP_142835307.1">
    <property type="nucleotide sequence ID" value="NZ_VFSV01000025.1"/>
</dbReference>
<dbReference type="OrthoDB" id="7855853at2"/>
<comment type="caution">
    <text evidence="1">The sequence shown here is derived from an EMBL/GenBank/DDBJ whole genome shotgun (WGS) entry which is preliminary data.</text>
</comment>
<dbReference type="Proteomes" id="UP000318590">
    <property type="component" value="Unassembled WGS sequence"/>
</dbReference>